<name>A0ABP3RLV2_9ACTN</name>
<evidence type="ECO:0000313" key="4">
    <source>
        <dbReference type="Proteomes" id="UP001500668"/>
    </source>
</evidence>
<proteinExistence type="predicted"/>
<evidence type="ECO:0000256" key="1">
    <source>
        <dbReference type="SAM" id="MobiDB-lite"/>
    </source>
</evidence>
<comment type="caution">
    <text evidence="3">The sequence shown here is derived from an EMBL/GenBank/DDBJ whole genome shotgun (WGS) entry which is preliminary data.</text>
</comment>
<sequence length="92" mass="9158">MRQPHGYGGFAGHMAGGAHARHRGGAVSEGRHMNKVRIAAAVAGVLLAAGVAATGGSQLAAADPTWDSTRPVVAADSAPTPPPSAPLDPTWD</sequence>
<keyword evidence="4" id="KW-1185">Reference proteome</keyword>
<organism evidence="3 4">
    <name type="scientific">Streptomyces crystallinus</name>
    <dbReference type="NCBI Taxonomy" id="68191"/>
    <lineage>
        <taxon>Bacteria</taxon>
        <taxon>Bacillati</taxon>
        <taxon>Actinomycetota</taxon>
        <taxon>Actinomycetes</taxon>
        <taxon>Kitasatosporales</taxon>
        <taxon>Streptomycetaceae</taxon>
        <taxon>Streptomyces</taxon>
    </lineage>
</organism>
<evidence type="ECO:0000256" key="2">
    <source>
        <dbReference type="SAM" id="Phobius"/>
    </source>
</evidence>
<evidence type="ECO:0000313" key="3">
    <source>
        <dbReference type="EMBL" id="GAA0612662.1"/>
    </source>
</evidence>
<reference evidence="4" key="1">
    <citation type="journal article" date="2019" name="Int. J. Syst. Evol. Microbiol.">
        <title>The Global Catalogue of Microorganisms (GCM) 10K type strain sequencing project: providing services to taxonomists for standard genome sequencing and annotation.</title>
        <authorList>
            <consortium name="The Broad Institute Genomics Platform"/>
            <consortium name="The Broad Institute Genome Sequencing Center for Infectious Disease"/>
            <person name="Wu L."/>
            <person name="Ma J."/>
        </authorList>
    </citation>
    <scope>NUCLEOTIDE SEQUENCE [LARGE SCALE GENOMIC DNA]</scope>
    <source>
        <strain evidence="4">JCM 5067</strain>
    </source>
</reference>
<feature type="transmembrane region" description="Helical" evidence="2">
    <location>
        <begin position="38"/>
        <end position="61"/>
    </location>
</feature>
<feature type="compositionally biased region" description="Gly residues" evidence="1">
    <location>
        <begin position="1"/>
        <end position="15"/>
    </location>
</feature>
<dbReference type="Proteomes" id="UP001500668">
    <property type="component" value="Unassembled WGS sequence"/>
</dbReference>
<keyword evidence="2" id="KW-0812">Transmembrane</keyword>
<feature type="region of interest" description="Disordered" evidence="1">
    <location>
        <begin position="57"/>
        <end position="92"/>
    </location>
</feature>
<gene>
    <name evidence="3" type="ORF">GCM10010394_48130</name>
</gene>
<feature type="region of interest" description="Disordered" evidence="1">
    <location>
        <begin position="1"/>
        <end position="28"/>
    </location>
</feature>
<keyword evidence="2" id="KW-1133">Transmembrane helix</keyword>
<dbReference type="EMBL" id="BAAACA010000034">
    <property type="protein sequence ID" value="GAA0612662.1"/>
    <property type="molecule type" value="Genomic_DNA"/>
</dbReference>
<accession>A0ABP3RLV2</accession>
<protein>
    <submittedName>
        <fullName evidence="3">Uncharacterized protein</fullName>
    </submittedName>
</protein>
<keyword evidence="2" id="KW-0472">Membrane</keyword>